<dbReference type="SUPFAM" id="SSF57850">
    <property type="entry name" value="RING/U-box"/>
    <property type="match status" value="1"/>
</dbReference>
<comment type="similarity">
    <text evidence="1">Belongs to the rtf2 family.</text>
</comment>
<feature type="region of interest" description="Disordered" evidence="2">
    <location>
        <begin position="217"/>
        <end position="258"/>
    </location>
</feature>
<sequence length="315" mass="33828">MGNDGGSIPKRRELVKSAARVPTVSELKATALENLGHAWTHDPLTSELLDLENVVSDWRGRLYNYESVLKGLMPSAADGDNDDDAAPAVVNGESPPELTFASTGIKSLRDVVKLKFRHYAPAPSPSRHTSSTDKRGKGVWACPVTMKEMGPATKAVYLVPCGHVFAEAAIKEIYKKDGACPDCNEPFHDSDVIPILPTDQADLDRLTARVKNLGAKGLTHSLKKGKRNGKKKRKADDANGDGAAHSDKPKDSQGPSITSAFFLPDDGTSVKVHSKSDVGSRVSGINNAMTAAITARVLAEQEERNKRRKLAASAR</sequence>
<proteinExistence type="inferred from homology"/>
<dbReference type="InterPro" id="IPR013083">
    <property type="entry name" value="Znf_RING/FYVE/PHD"/>
</dbReference>
<evidence type="ECO:0000256" key="2">
    <source>
        <dbReference type="SAM" id="MobiDB-lite"/>
    </source>
</evidence>
<accession>A0AAN6Q0K7</accession>
<reference evidence="3" key="1">
    <citation type="journal article" date="2023" name="Mol. Phylogenet. Evol.">
        <title>Genome-scale phylogeny and comparative genomics of the fungal order Sordariales.</title>
        <authorList>
            <person name="Hensen N."/>
            <person name="Bonometti L."/>
            <person name="Westerberg I."/>
            <person name="Brannstrom I.O."/>
            <person name="Guillou S."/>
            <person name="Cros-Aarteil S."/>
            <person name="Calhoun S."/>
            <person name="Haridas S."/>
            <person name="Kuo A."/>
            <person name="Mondo S."/>
            <person name="Pangilinan J."/>
            <person name="Riley R."/>
            <person name="LaButti K."/>
            <person name="Andreopoulos B."/>
            <person name="Lipzen A."/>
            <person name="Chen C."/>
            <person name="Yan M."/>
            <person name="Daum C."/>
            <person name="Ng V."/>
            <person name="Clum A."/>
            <person name="Steindorff A."/>
            <person name="Ohm R.A."/>
            <person name="Martin F."/>
            <person name="Silar P."/>
            <person name="Natvig D.O."/>
            <person name="Lalanne C."/>
            <person name="Gautier V."/>
            <person name="Ament-Velasquez S.L."/>
            <person name="Kruys A."/>
            <person name="Hutchinson M.I."/>
            <person name="Powell A.J."/>
            <person name="Barry K."/>
            <person name="Miller A.N."/>
            <person name="Grigoriev I.V."/>
            <person name="Debuchy R."/>
            <person name="Gladieux P."/>
            <person name="Hiltunen Thoren M."/>
            <person name="Johannesson H."/>
        </authorList>
    </citation>
    <scope>NUCLEOTIDE SEQUENCE</scope>
    <source>
        <strain evidence="3">CBS 757.83</strain>
    </source>
</reference>
<name>A0AAN6Q0K7_9PEZI</name>
<feature type="compositionally biased region" description="Basic residues" evidence="2">
    <location>
        <begin position="221"/>
        <end position="233"/>
    </location>
</feature>
<dbReference type="PANTHER" id="PTHR12775">
    <property type="entry name" value="PROTEIN C20ORF43 HOMOLOG"/>
    <property type="match status" value="1"/>
</dbReference>
<evidence type="ECO:0000313" key="4">
    <source>
        <dbReference type="Proteomes" id="UP001305647"/>
    </source>
</evidence>
<evidence type="ECO:0008006" key="5">
    <source>
        <dbReference type="Google" id="ProtNLM"/>
    </source>
</evidence>
<comment type="caution">
    <text evidence="3">The sequence shown here is derived from an EMBL/GenBank/DDBJ whole genome shotgun (WGS) entry which is preliminary data.</text>
</comment>
<dbReference type="AlphaFoldDB" id="A0AAN6Q0K7"/>
<dbReference type="GO" id="GO:0005634">
    <property type="term" value="C:nucleus"/>
    <property type="evidence" value="ECO:0007669"/>
    <property type="project" value="TreeGrafter"/>
</dbReference>
<dbReference type="EMBL" id="MU863644">
    <property type="protein sequence ID" value="KAK4100084.1"/>
    <property type="molecule type" value="Genomic_DNA"/>
</dbReference>
<organism evidence="3 4">
    <name type="scientific">Parathielavia hyrcaniae</name>
    <dbReference type="NCBI Taxonomy" id="113614"/>
    <lineage>
        <taxon>Eukaryota</taxon>
        <taxon>Fungi</taxon>
        <taxon>Dikarya</taxon>
        <taxon>Ascomycota</taxon>
        <taxon>Pezizomycotina</taxon>
        <taxon>Sordariomycetes</taxon>
        <taxon>Sordariomycetidae</taxon>
        <taxon>Sordariales</taxon>
        <taxon>Chaetomiaceae</taxon>
        <taxon>Parathielavia</taxon>
    </lineage>
</organism>
<dbReference type="Gene3D" id="3.30.40.10">
    <property type="entry name" value="Zinc/RING finger domain, C3HC4 (zinc finger)"/>
    <property type="match status" value="1"/>
</dbReference>
<dbReference type="GO" id="GO:0006274">
    <property type="term" value="P:DNA replication termination"/>
    <property type="evidence" value="ECO:0007669"/>
    <property type="project" value="TreeGrafter"/>
</dbReference>
<dbReference type="InterPro" id="IPR006735">
    <property type="entry name" value="Rtf2"/>
</dbReference>
<dbReference type="Proteomes" id="UP001305647">
    <property type="component" value="Unassembled WGS sequence"/>
</dbReference>
<dbReference type="InterPro" id="IPR027799">
    <property type="entry name" value="Rtf2_RING-finger"/>
</dbReference>
<dbReference type="CDD" id="cd16653">
    <property type="entry name" value="RING-like_Rtf2"/>
    <property type="match status" value="1"/>
</dbReference>
<dbReference type="PANTHER" id="PTHR12775:SF0">
    <property type="entry name" value="REPLICATION TERMINATION FACTOR 2"/>
    <property type="match status" value="1"/>
</dbReference>
<protein>
    <recommendedName>
        <fullName evidence="5">Replication termination factor 2</fullName>
    </recommendedName>
</protein>
<gene>
    <name evidence="3" type="ORF">N658DRAFT_497806</name>
</gene>
<keyword evidence="4" id="KW-1185">Reference proteome</keyword>
<dbReference type="Pfam" id="PF04641">
    <property type="entry name" value="Rtf2"/>
    <property type="match status" value="1"/>
</dbReference>
<reference evidence="3" key="2">
    <citation type="submission" date="2023-05" db="EMBL/GenBank/DDBJ databases">
        <authorList>
            <consortium name="Lawrence Berkeley National Laboratory"/>
            <person name="Steindorff A."/>
            <person name="Hensen N."/>
            <person name="Bonometti L."/>
            <person name="Westerberg I."/>
            <person name="Brannstrom I.O."/>
            <person name="Guillou S."/>
            <person name="Cros-Aarteil S."/>
            <person name="Calhoun S."/>
            <person name="Haridas S."/>
            <person name="Kuo A."/>
            <person name="Mondo S."/>
            <person name="Pangilinan J."/>
            <person name="Riley R."/>
            <person name="Labutti K."/>
            <person name="Andreopoulos B."/>
            <person name="Lipzen A."/>
            <person name="Chen C."/>
            <person name="Yanf M."/>
            <person name="Daum C."/>
            <person name="Ng V."/>
            <person name="Clum A."/>
            <person name="Ohm R."/>
            <person name="Martin F."/>
            <person name="Silar P."/>
            <person name="Natvig D."/>
            <person name="Lalanne C."/>
            <person name="Gautier V."/>
            <person name="Ament-Velasquez S.L."/>
            <person name="Kruys A."/>
            <person name="Hutchinson M.I."/>
            <person name="Powell A.J."/>
            <person name="Barry K."/>
            <person name="Miller A.N."/>
            <person name="Grigoriev I.V."/>
            <person name="Debuchy R."/>
            <person name="Gladieux P."/>
            <person name="Thoren M.H."/>
            <person name="Johannesson H."/>
        </authorList>
    </citation>
    <scope>NUCLEOTIDE SEQUENCE</scope>
    <source>
        <strain evidence="3">CBS 757.83</strain>
    </source>
</reference>
<evidence type="ECO:0000313" key="3">
    <source>
        <dbReference type="EMBL" id="KAK4100084.1"/>
    </source>
</evidence>
<evidence type="ECO:0000256" key="1">
    <source>
        <dbReference type="ARBA" id="ARBA00009885"/>
    </source>
</evidence>